<dbReference type="Pfam" id="PF02322">
    <property type="entry name" value="Cyt_bd_oxida_II"/>
    <property type="match status" value="1"/>
</dbReference>
<feature type="transmembrane region" description="Helical" evidence="7">
    <location>
        <begin position="161"/>
        <end position="180"/>
    </location>
</feature>
<feature type="transmembrane region" description="Helical" evidence="7">
    <location>
        <begin position="6"/>
        <end position="35"/>
    </location>
</feature>
<feature type="transmembrane region" description="Helical" evidence="7">
    <location>
        <begin position="265"/>
        <end position="286"/>
    </location>
</feature>
<protein>
    <recommendedName>
        <fullName evidence="10">Cytochrome D ubiquinol oxidase subunit II</fullName>
    </recommendedName>
</protein>
<evidence type="ECO:0000313" key="8">
    <source>
        <dbReference type="EMBL" id="KSU83702.1"/>
    </source>
</evidence>
<keyword evidence="4 7" id="KW-0812">Transmembrane</keyword>
<feature type="transmembrane region" description="Helical" evidence="7">
    <location>
        <begin position="234"/>
        <end position="253"/>
    </location>
</feature>
<keyword evidence="9" id="KW-1185">Reference proteome</keyword>
<sequence length="341" mass="38448">MNEEVIAILVLWTFIFIYSIFGSIDFGSGFWAMVYHEHRTSAGKIANRFLSPTWEITNVFLVLLVVAFVGFFPKGAFTLGTVLLIPVSLILFLLAIRSAFMVFSYSVQGYRKTMFFISGICGVLIPALLITVLPVSQGGYISGFNGRDVLLIGKLFTSPSLYMYILFGLTSELFLSSLFLADYSKVSKQEGAYRLYRGNALLLGPLTLIAAMVTLMVLQPEANWLIDNLYDQRMWFILSFLAFLVGYGCLWLKNSEMDTAGKPRLALLAIVAQYGFASYGYGMAHLPYIVYPGLTIYDAFTAKETFYSLMIMYAVGLAILTPGFYVFWRLFLKDKRYLQQE</sequence>
<feature type="transmembrane region" description="Helical" evidence="7">
    <location>
        <begin position="306"/>
        <end position="328"/>
    </location>
</feature>
<keyword evidence="3" id="KW-1003">Cell membrane</keyword>
<evidence type="ECO:0000256" key="3">
    <source>
        <dbReference type="ARBA" id="ARBA00022475"/>
    </source>
</evidence>
<evidence type="ECO:0000256" key="6">
    <source>
        <dbReference type="ARBA" id="ARBA00023136"/>
    </source>
</evidence>
<evidence type="ECO:0000256" key="2">
    <source>
        <dbReference type="ARBA" id="ARBA00007543"/>
    </source>
</evidence>
<organism evidence="8 9">
    <name type="scientific">Fictibacillus enclensis</name>
    <dbReference type="NCBI Taxonomy" id="1017270"/>
    <lineage>
        <taxon>Bacteria</taxon>
        <taxon>Bacillati</taxon>
        <taxon>Bacillota</taxon>
        <taxon>Bacilli</taxon>
        <taxon>Bacillales</taxon>
        <taxon>Fictibacillaceae</taxon>
        <taxon>Fictibacillus</taxon>
    </lineage>
</organism>
<proteinExistence type="inferred from homology"/>
<comment type="subcellular location">
    <subcellularLocation>
        <location evidence="1">Cell membrane</location>
        <topology evidence="1">Multi-pass membrane protein</topology>
    </subcellularLocation>
</comment>
<keyword evidence="6 7" id="KW-0472">Membrane</keyword>
<gene>
    <name evidence="8" type="ORF">AS030_14260</name>
</gene>
<evidence type="ECO:0000256" key="7">
    <source>
        <dbReference type="SAM" id="Phobius"/>
    </source>
</evidence>
<reference evidence="8 9" key="1">
    <citation type="journal article" date="2014" name="Antonie Van Leeuwenhoek">
        <title>Fictibacillus enclensis sp. nov., isolated from marine sediment.</title>
        <authorList>
            <person name="Dastager S.G."/>
            <person name="Mawlankar R."/>
            <person name="Srinivasan K."/>
            <person name="Tang S.K."/>
            <person name="Lee J.C."/>
            <person name="Ramana V.V."/>
            <person name="Shouche Y.S."/>
        </authorList>
    </citation>
    <scope>NUCLEOTIDE SEQUENCE [LARGE SCALE GENOMIC DNA]</scope>
    <source>
        <strain evidence="8 9">NIO-1003</strain>
    </source>
</reference>
<feature type="transmembrane region" description="Helical" evidence="7">
    <location>
        <begin position="56"/>
        <end position="73"/>
    </location>
</feature>
<evidence type="ECO:0000256" key="1">
    <source>
        <dbReference type="ARBA" id="ARBA00004651"/>
    </source>
</evidence>
<dbReference type="AlphaFoldDB" id="A0A0V8J989"/>
<feature type="transmembrane region" description="Helical" evidence="7">
    <location>
        <begin position="200"/>
        <end position="219"/>
    </location>
</feature>
<dbReference type="Proteomes" id="UP000054099">
    <property type="component" value="Unassembled WGS sequence"/>
</dbReference>
<evidence type="ECO:0000256" key="4">
    <source>
        <dbReference type="ARBA" id="ARBA00022692"/>
    </source>
</evidence>
<dbReference type="EMBL" id="LNQN01000002">
    <property type="protein sequence ID" value="KSU83702.1"/>
    <property type="molecule type" value="Genomic_DNA"/>
</dbReference>
<comment type="caution">
    <text evidence="8">The sequence shown here is derived from an EMBL/GenBank/DDBJ whole genome shotgun (WGS) entry which is preliminary data.</text>
</comment>
<dbReference type="GO" id="GO:0005886">
    <property type="term" value="C:plasma membrane"/>
    <property type="evidence" value="ECO:0007669"/>
    <property type="project" value="UniProtKB-SubCell"/>
</dbReference>
<dbReference type="InterPro" id="IPR003317">
    <property type="entry name" value="Cyt-d_oxidase_su2"/>
</dbReference>
<evidence type="ECO:0000256" key="5">
    <source>
        <dbReference type="ARBA" id="ARBA00022989"/>
    </source>
</evidence>
<feature type="transmembrane region" description="Helical" evidence="7">
    <location>
        <begin position="79"/>
        <end position="103"/>
    </location>
</feature>
<keyword evidence="5 7" id="KW-1133">Transmembrane helix</keyword>
<feature type="transmembrane region" description="Helical" evidence="7">
    <location>
        <begin position="115"/>
        <end position="141"/>
    </location>
</feature>
<evidence type="ECO:0000313" key="9">
    <source>
        <dbReference type="Proteomes" id="UP000054099"/>
    </source>
</evidence>
<dbReference type="RefSeq" id="WP_061972540.1">
    <property type="nucleotide sequence ID" value="NZ_FMAV01000002.1"/>
</dbReference>
<name>A0A0V8J989_9BACL</name>
<dbReference type="OrthoDB" id="2416742at2"/>
<comment type="similarity">
    <text evidence="2">Belongs to the cytochrome ubiquinol oxidase subunit 2 family.</text>
</comment>
<accession>A0A0V8J989</accession>
<evidence type="ECO:0008006" key="10">
    <source>
        <dbReference type="Google" id="ProtNLM"/>
    </source>
</evidence>